<keyword evidence="2" id="KW-1185">Reference proteome</keyword>
<evidence type="ECO:0000313" key="2">
    <source>
        <dbReference type="Proteomes" id="UP001234297"/>
    </source>
</evidence>
<dbReference type="Proteomes" id="UP001234297">
    <property type="component" value="Chromosome 12"/>
</dbReference>
<dbReference type="EMBL" id="CM056820">
    <property type="protein sequence ID" value="KAJ8615786.1"/>
    <property type="molecule type" value="Genomic_DNA"/>
</dbReference>
<comment type="caution">
    <text evidence="1">The sequence shown here is derived from an EMBL/GenBank/DDBJ whole genome shotgun (WGS) entry which is preliminary data.</text>
</comment>
<sequence length="721" mass="78151">MNNWLAFSLSPQEFAPQPQTHVSSAVSRLISGDSVSRSGLGFNSDEVSGSGDVSGDCFDLGSASTAPSMNIPTLRPDGPFGILEAFNRTHQAQDWNIKNMTMNCETNFKTNSELSMLVGSSSNQNLEHEEPKLEDFLGGHSFNGHDQKLHECNGIPASYDASSDYLFSNCTLQLPATATAVTTTSNGGGGSLNNSNSIGLSMIKSWLRNQPAPPQQQLQENKNEVTSVGTLTNAQTLSLSMSTGSQSSSPLPLVMVSGGNGADSSSSENKQKATSLDGQSGAVEAVPRKSIDTFGQRTSIYRGVTRHRWTGRYEAHLWDNSCRREGQTRKGRQVYLGGYDKEEKAARAYDLAALKYWGSTTTTNFPISNYEKELEEMKHMTRQEYVASLRRKSSGFSRGASIYRGVTRHHQHGRWQARIGRVAGNKDLYLGTFSTQEEAAEAYDIAAIKFRGLNAVTNFDMSRYDVKSIIESSTLPIGGAAKRLKEAEQTENSVDGRRTDDDNITSHLTDGISSYGSHHHGWPTIAFPPVQALSMHYPYGQQRGWCKQEHDTISGHGLQDLHQLHLGSTHNFFQPSVMHNIMSLDSSSLEHSSGSNSVIYSGGGGGGSNASFQGVLGGNNGYVMPISTVMADQSNQSQGSFGDGEVKQLGYENMLGSTDPFMGRNAYYLSQQSPGAVKPNSYDQGSACNNWMPTTVQSLASRATNLAACPGTPIFSVWNDS</sequence>
<protein>
    <submittedName>
        <fullName evidence="1">Uncharacterized protein</fullName>
    </submittedName>
</protein>
<name>A0ACC2K417_PERAE</name>
<gene>
    <name evidence="1" type="ORF">MRB53_035158</name>
</gene>
<proteinExistence type="predicted"/>
<organism evidence="1 2">
    <name type="scientific">Persea americana</name>
    <name type="common">Avocado</name>
    <dbReference type="NCBI Taxonomy" id="3435"/>
    <lineage>
        <taxon>Eukaryota</taxon>
        <taxon>Viridiplantae</taxon>
        <taxon>Streptophyta</taxon>
        <taxon>Embryophyta</taxon>
        <taxon>Tracheophyta</taxon>
        <taxon>Spermatophyta</taxon>
        <taxon>Magnoliopsida</taxon>
        <taxon>Magnoliidae</taxon>
        <taxon>Laurales</taxon>
        <taxon>Lauraceae</taxon>
        <taxon>Persea</taxon>
    </lineage>
</organism>
<accession>A0ACC2K417</accession>
<evidence type="ECO:0000313" key="1">
    <source>
        <dbReference type="EMBL" id="KAJ8615786.1"/>
    </source>
</evidence>
<reference evidence="1 2" key="1">
    <citation type="journal article" date="2022" name="Hortic Res">
        <title>A haplotype resolved chromosomal level avocado genome allows analysis of novel avocado genes.</title>
        <authorList>
            <person name="Nath O."/>
            <person name="Fletcher S.J."/>
            <person name="Hayward A."/>
            <person name="Shaw L.M."/>
            <person name="Masouleh A.K."/>
            <person name="Furtado A."/>
            <person name="Henry R.J."/>
            <person name="Mitter N."/>
        </authorList>
    </citation>
    <scope>NUCLEOTIDE SEQUENCE [LARGE SCALE GENOMIC DNA]</scope>
    <source>
        <strain evidence="2">cv. Hass</strain>
    </source>
</reference>